<keyword evidence="7" id="KW-1185">Reference proteome</keyword>
<dbReference type="SUPFAM" id="SSF52540">
    <property type="entry name" value="P-loop containing nucleoside triphosphate hydrolases"/>
    <property type="match status" value="1"/>
</dbReference>
<reference evidence="6 7" key="1">
    <citation type="submission" date="2024-12" db="EMBL/GenBank/DDBJ databases">
        <title>The coexistence of Mycolicibacterium septicum and Mycolicibacterium nivoides in clinical samples.</title>
        <authorList>
            <person name="Wang C."/>
            <person name="Feng Y."/>
            <person name="Zong Z."/>
        </authorList>
    </citation>
    <scope>NUCLEOTIDE SEQUENCE [LARGE SCALE GENOMIC DNA]</scope>
    <source>
        <strain evidence="6 7">120309</strain>
    </source>
</reference>
<evidence type="ECO:0000313" key="6">
    <source>
        <dbReference type="EMBL" id="MFN6548100.1"/>
    </source>
</evidence>
<dbReference type="Pfam" id="PF01580">
    <property type="entry name" value="FtsK_SpoIIIE"/>
    <property type="match status" value="1"/>
</dbReference>
<keyword evidence="2 3" id="KW-0067">ATP-binding</keyword>
<comment type="caution">
    <text evidence="6">The sequence shown here is derived from an EMBL/GenBank/DDBJ whole genome shotgun (WGS) entry which is preliminary data.</text>
</comment>
<name>A0ABW9LKH3_9MYCO</name>
<evidence type="ECO:0000256" key="3">
    <source>
        <dbReference type="PROSITE-ProRule" id="PRU00289"/>
    </source>
</evidence>
<dbReference type="Gene3D" id="3.40.50.300">
    <property type="entry name" value="P-loop containing nucleotide triphosphate hydrolases"/>
    <property type="match status" value="1"/>
</dbReference>
<dbReference type="EMBL" id="JBKBDD010000020">
    <property type="protein sequence ID" value="MFN6548100.1"/>
    <property type="molecule type" value="Genomic_DNA"/>
</dbReference>
<dbReference type="PANTHER" id="PTHR22683:SF1">
    <property type="entry name" value="TYPE VII SECRETION SYSTEM PROTEIN ESSC"/>
    <property type="match status" value="1"/>
</dbReference>
<feature type="binding site" evidence="3">
    <location>
        <begin position="82"/>
        <end position="89"/>
    </location>
    <ligand>
        <name>ATP</name>
        <dbReference type="ChEBI" id="CHEBI:30616"/>
    </ligand>
</feature>
<dbReference type="InterPro" id="IPR027417">
    <property type="entry name" value="P-loop_NTPase"/>
</dbReference>
<proteinExistence type="predicted"/>
<dbReference type="PROSITE" id="PS50901">
    <property type="entry name" value="FTSK"/>
    <property type="match status" value="1"/>
</dbReference>
<dbReference type="InterPro" id="IPR050206">
    <property type="entry name" value="FtsK/SpoIIIE/SftA"/>
</dbReference>
<dbReference type="RefSeq" id="WP_409545627.1">
    <property type="nucleotide sequence ID" value="NZ_JBKBDD010000020.1"/>
</dbReference>
<evidence type="ECO:0000313" key="7">
    <source>
        <dbReference type="Proteomes" id="UP001635816"/>
    </source>
</evidence>
<evidence type="ECO:0000259" key="5">
    <source>
        <dbReference type="PROSITE" id="PS50901"/>
    </source>
</evidence>
<keyword evidence="1 3" id="KW-0547">Nucleotide-binding</keyword>
<sequence length="425" mass="45982">MVPEFIQKQARDYQRTHPGVRYQKALDVVLARLDDSDGAAGHSGLAQLLRIPIGVAVDGESFELDLKDEARGGTGPHGLCVGDPGTGKTEFLHTLVGNGCASHTPEDLNWVLAGWHSPQFKPLSDLPHVVAVIADGRELWNVVVAELDRRLGVLRAAEAKDIWEYRSMRERDAEMDPLPTLIIVVDDYDVLASQDRTLYEAFGRVLRLGRSLGVQCLLAVQPTGLDLFLRDKLLPSINYILAFRMGATAARWVGVPPEEAIDLRQPGSAILCAGATGKHLQISCTSRMEKATVIEARSQQAAEAVRNALDNRQDVPGWAAEPKAYSPAGLESSGDGKNLGANVDPSDLRPGDVLEWQDKTMVAVAPGLVADPTEPGVTHTLEDVLKDQKGFEGIFRPTEKDPTSPAHASASAQRQVLRGAQRPDA</sequence>
<dbReference type="PANTHER" id="PTHR22683">
    <property type="entry name" value="SPORULATION PROTEIN RELATED"/>
    <property type="match status" value="1"/>
</dbReference>
<evidence type="ECO:0000256" key="4">
    <source>
        <dbReference type="SAM" id="MobiDB-lite"/>
    </source>
</evidence>
<feature type="region of interest" description="Disordered" evidence="4">
    <location>
        <begin position="313"/>
        <end position="350"/>
    </location>
</feature>
<gene>
    <name evidence="6" type="ORF">ACK4CT_33400</name>
</gene>
<organism evidence="6 7">
    <name type="scientific">Mycolicibacterium nivoides</name>
    <dbReference type="NCBI Taxonomy" id="2487344"/>
    <lineage>
        <taxon>Bacteria</taxon>
        <taxon>Bacillati</taxon>
        <taxon>Actinomycetota</taxon>
        <taxon>Actinomycetes</taxon>
        <taxon>Mycobacteriales</taxon>
        <taxon>Mycobacteriaceae</taxon>
        <taxon>Mycolicibacterium</taxon>
    </lineage>
</organism>
<evidence type="ECO:0000256" key="1">
    <source>
        <dbReference type="ARBA" id="ARBA00022741"/>
    </source>
</evidence>
<feature type="region of interest" description="Disordered" evidence="4">
    <location>
        <begin position="393"/>
        <end position="425"/>
    </location>
</feature>
<accession>A0ABW9LKH3</accession>
<dbReference type="Proteomes" id="UP001635816">
    <property type="component" value="Unassembled WGS sequence"/>
</dbReference>
<feature type="domain" description="FtsK" evidence="5">
    <location>
        <begin position="59"/>
        <end position="252"/>
    </location>
</feature>
<protein>
    <submittedName>
        <fullName evidence="6">FtsK/SpoIIIE domain-containing protein</fullName>
    </submittedName>
</protein>
<dbReference type="InterPro" id="IPR002543">
    <property type="entry name" value="FtsK_dom"/>
</dbReference>
<evidence type="ECO:0000256" key="2">
    <source>
        <dbReference type="ARBA" id="ARBA00022840"/>
    </source>
</evidence>